<feature type="non-terminal residue" evidence="2">
    <location>
        <position position="163"/>
    </location>
</feature>
<dbReference type="Proteomes" id="UP001432322">
    <property type="component" value="Unassembled WGS sequence"/>
</dbReference>
<reference evidence="2" key="1">
    <citation type="submission" date="2023-10" db="EMBL/GenBank/DDBJ databases">
        <title>Genome assembly of Pristionchus species.</title>
        <authorList>
            <person name="Yoshida K."/>
            <person name="Sommer R.J."/>
        </authorList>
    </citation>
    <scope>NUCLEOTIDE SEQUENCE</scope>
    <source>
        <strain evidence="2">RS5133</strain>
    </source>
</reference>
<proteinExistence type="predicted"/>
<dbReference type="AlphaFoldDB" id="A0AAV5VUK3"/>
<sequence length="163" mass="18007">NPSGIVPNLGGVLQAIADSEAFTELSCQQLEIGYMRMFDVSPTAGQEQLAFYTADNGDKTWSPLSFFIPFSPFVFLLIIASISIVQTLKLISDHSKLANSIILWMSSYCNAIGFALLFFAYNAGYQGTTIAAKPISKISYEGILQQFRSGEKLWYFRSVGVFD</sequence>
<name>A0AAV5VUK3_9BILA</name>
<keyword evidence="3" id="KW-1185">Reference proteome</keyword>
<dbReference type="EMBL" id="BTSY01000004">
    <property type="protein sequence ID" value="GMT23239.1"/>
    <property type="molecule type" value="Genomic_DNA"/>
</dbReference>
<feature type="transmembrane region" description="Helical" evidence="1">
    <location>
        <begin position="66"/>
        <end position="85"/>
    </location>
</feature>
<organism evidence="2 3">
    <name type="scientific">Pristionchus fissidentatus</name>
    <dbReference type="NCBI Taxonomy" id="1538716"/>
    <lineage>
        <taxon>Eukaryota</taxon>
        <taxon>Metazoa</taxon>
        <taxon>Ecdysozoa</taxon>
        <taxon>Nematoda</taxon>
        <taxon>Chromadorea</taxon>
        <taxon>Rhabditida</taxon>
        <taxon>Rhabditina</taxon>
        <taxon>Diplogasteromorpha</taxon>
        <taxon>Diplogasteroidea</taxon>
        <taxon>Neodiplogasteridae</taxon>
        <taxon>Pristionchus</taxon>
    </lineage>
</organism>
<comment type="caution">
    <text evidence="2">The sequence shown here is derived from an EMBL/GenBank/DDBJ whole genome shotgun (WGS) entry which is preliminary data.</text>
</comment>
<evidence type="ECO:0000313" key="2">
    <source>
        <dbReference type="EMBL" id="GMT23239.1"/>
    </source>
</evidence>
<evidence type="ECO:0000256" key="1">
    <source>
        <dbReference type="SAM" id="Phobius"/>
    </source>
</evidence>
<feature type="non-terminal residue" evidence="2">
    <location>
        <position position="1"/>
    </location>
</feature>
<keyword evidence="1" id="KW-0472">Membrane</keyword>
<protein>
    <submittedName>
        <fullName evidence="2">Uncharacterized protein</fullName>
    </submittedName>
</protein>
<keyword evidence="1" id="KW-1133">Transmembrane helix</keyword>
<feature type="transmembrane region" description="Helical" evidence="1">
    <location>
        <begin position="97"/>
        <end position="121"/>
    </location>
</feature>
<keyword evidence="1" id="KW-0812">Transmembrane</keyword>
<evidence type="ECO:0000313" key="3">
    <source>
        <dbReference type="Proteomes" id="UP001432322"/>
    </source>
</evidence>
<gene>
    <name evidence="2" type="ORF">PFISCL1PPCAC_14536</name>
</gene>
<accession>A0AAV5VUK3</accession>